<accession>A0A267WP99</accession>
<dbReference type="Pfam" id="PF16375">
    <property type="entry name" value="DUF4986"/>
    <property type="match status" value="1"/>
</dbReference>
<dbReference type="PANTHER" id="PTHR31151">
    <property type="entry name" value="PROLINE-TRNA LIGASE (DUF1680)"/>
    <property type="match status" value="1"/>
</dbReference>
<dbReference type="PANTHER" id="PTHR31151:SF0">
    <property type="entry name" value="PROLINE-TRNA LIGASE (DUF1680)"/>
    <property type="match status" value="1"/>
</dbReference>
<dbReference type="GO" id="GO:0005975">
    <property type="term" value="P:carbohydrate metabolic process"/>
    <property type="evidence" value="ECO:0007669"/>
    <property type="project" value="InterPro"/>
</dbReference>
<reference evidence="4 5" key="1">
    <citation type="journal article" date="2017" name="ISME J.">
        <title>Unveiling bifidobacterial biogeography across the mammalian branch of the tree of life.</title>
        <authorList>
            <person name="Milani C."/>
            <person name="Mangifesta M."/>
            <person name="Mancabelli L."/>
            <person name="Lugli G.A."/>
            <person name="James K."/>
            <person name="Duranti S."/>
            <person name="Turroni F."/>
            <person name="Ferrario C."/>
            <person name="Ossiprandi M.C."/>
            <person name="van Sinderen D."/>
            <person name="Ventura M."/>
        </authorList>
    </citation>
    <scope>NUCLEOTIDE SEQUENCE [LARGE SCALE GENOMIC DNA]</scope>
    <source>
        <strain evidence="4 5">1E</strain>
    </source>
</reference>
<evidence type="ECO:0000313" key="5">
    <source>
        <dbReference type="Proteomes" id="UP000216789"/>
    </source>
</evidence>
<evidence type="ECO:0000259" key="2">
    <source>
        <dbReference type="Pfam" id="PF16375"/>
    </source>
</evidence>
<evidence type="ECO:0000259" key="3">
    <source>
        <dbReference type="Pfam" id="PF20620"/>
    </source>
</evidence>
<comment type="caution">
    <text evidence="4">The sequence shown here is derived from an EMBL/GenBank/DDBJ whole genome shotgun (WGS) entry which is preliminary data.</text>
</comment>
<feature type="domain" description="DUF4986" evidence="2">
    <location>
        <begin position="597"/>
        <end position="675"/>
    </location>
</feature>
<dbReference type="AlphaFoldDB" id="A0A267WP99"/>
<feature type="domain" description="Glycoside hydrolase GH146 substrate-binding" evidence="3">
    <location>
        <begin position="702"/>
        <end position="815"/>
    </location>
</feature>
<dbReference type="InterPro" id="IPR012878">
    <property type="entry name" value="Beta-AFase-like_GH127_cat"/>
</dbReference>
<dbReference type="Pfam" id="PF20620">
    <property type="entry name" value="DUF6805"/>
    <property type="match status" value="1"/>
</dbReference>
<evidence type="ECO:0000259" key="1">
    <source>
        <dbReference type="Pfam" id="PF07944"/>
    </source>
</evidence>
<dbReference type="SUPFAM" id="SSF48208">
    <property type="entry name" value="Six-hairpin glycosidases"/>
    <property type="match status" value="1"/>
</dbReference>
<gene>
    <name evidence="4" type="ORF">BPS1E_0289</name>
</gene>
<proteinExistence type="predicted"/>
<dbReference type="RefSeq" id="WP_072043229.1">
    <property type="nucleotide sequence ID" value="NZ_CDPW01000001.1"/>
</dbReference>
<dbReference type="InterPro" id="IPR046544">
    <property type="entry name" value="GH146_SB_dom"/>
</dbReference>
<sequence>MTSHILERVPLQQVRLLPGEHFDAQQAGARYLLDLDVDRLLYPFRREAGLPQPTDADGNPVTSYPNWEETGLDGHIAGHYLSACVGFAQVADDPQPFIDRAATVVRSWHECQQSFAGDAVMRGYVGGVPDSRTVFGRLAVGDVESQNFSMNDAWVPMYNVHKTFAGLLDTWADFASIDEQTSQLARTVVLDLADWWCRIAEPLDDETFDRILVSEFGGMCESFAELYARTGEERYHVMADRFKDHAIFDPLAQGEDVLTGMHANTQIPKVLGWERLGAICNDEQADAATNTFWDSVVHHRSVSIGAHSVSEHFHPTDDFSSMIESREGPETCNSYNMSKLAERLWLRSGSADYINFYERVLENHLLSTINPKQPGFVYFTPMRSQHYRAYSTPQECFWCCVGSGLENHARYGRLIYALQRPAAQDSADSAAAGFASSAAETGNTVSNNAEAEATRLLVNLYIDSTFDCPGQGLRITQRAARIEDGVDYTVTFTLESTAEHVPDTPGGLRETTLFLRRPWWAEHYGVMEATCAVCTLDPARTNDIPEGYLPLRLRWNGVAEVVMRLRPRITVERMPDGSPWVSFMKGPKVMALASDSDDMDGEFADAGRMSHIATGPLRPLVSMPIINGNPVKACAQVSRPYVHGLTVAATDVSGRTMLFDMHEFSSMHGCRYSVYLPVADDGNVCALRAQLADIDARQAASEQTVVDTIACGQQQSEVDHRYSGDNDMMGADGTLHWRRALAGGEFQYAMRGRGQAHRLEIEVIADSAESDGENAAYEVTLDGLPLQRGEHRRIDGDPTAIDVYPLPDAIETAETAENIENTGENDNADDAAIVRISASAHDGAKITALRLHK</sequence>
<dbReference type="Proteomes" id="UP000216789">
    <property type="component" value="Unassembled WGS sequence"/>
</dbReference>
<dbReference type="InterPro" id="IPR008928">
    <property type="entry name" value="6-hairpin_glycosidase_sf"/>
</dbReference>
<protein>
    <submittedName>
        <fullName evidence="4">Uncharacterized protein</fullName>
    </submittedName>
</protein>
<dbReference type="InterPro" id="IPR032275">
    <property type="entry name" value="DUF4986"/>
</dbReference>
<organism evidence="4 5">
    <name type="scientific">Bifidobacterium pseudocatenulatum</name>
    <dbReference type="NCBI Taxonomy" id="28026"/>
    <lineage>
        <taxon>Bacteria</taxon>
        <taxon>Bacillati</taxon>
        <taxon>Actinomycetota</taxon>
        <taxon>Actinomycetes</taxon>
        <taxon>Bifidobacteriales</taxon>
        <taxon>Bifidobacteriaceae</taxon>
        <taxon>Bifidobacterium</taxon>
    </lineage>
</organism>
<evidence type="ECO:0000313" key="4">
    <source>
        <dbReference type="EMBL" id="PAC74424.1"/>
    </source>
</evidence>
<feature type="domain" description="Non-reducing end beta-L-arabinofuranosidase-like GH127 catalytic" evidence="1">
    <location>
        <begin position="13"/>
        <end position="412"/>
    </location>
</feature>
<dbReference type="Pfam" id="PF07944">
    <property type="entry name" value="Beta-AFase-like_GH127_cat"/>
    <property type="match status" value="1"/>
</dbReference>
<name>A0A267WP99_BIFPS</name>
<dbReference type="EMBL" id="MNLB01000001">
    <property type="protein sequence ID" value="PAC74424.1"/>
    <property type="molecule type" value="Genomic_DNA"/>
</dbReference>